<dbReference type="InterPro" id="IPR012338">
    <property type="entry name" value="Beta-lactam/transpept-like"/>
</dbReference>
<dbReference type="PANTHER" id="PTHR43283">
    <property type="entry name" value="BETA-LACTAMASE-RELATED"/>
    <property type="match status" value="1"/>
</dbReference>
<dbReference type="InterPro" id="IPR050789">
    <property type="entry name" value="Diverse_Enzym_Activities"/>
</dbReference>
<dbReference type="EMBL" id="FOGJ01000031">
    <property type="protein sequence ID" value="SES34780.1"/>
    <property type="molecule type" value="Genomic_DNA"/>
</dbReference>
<dbReference type="Gene3D" id="3.40.710.10">
    <property type="entry name" value="DD-peptidase/beta-lactamase superfamily"/>
    <property type="match status" value="1"/>
</dbReference>
<proteinExistence type="predicted"/>
<dbReference type="RefSeq" id="WP_074758409.1">
    <property type="nucleotide sequence ID" value="NZ_FOGJ01000031.1"/>
</dbReference>
<feature type="domain" description="Beta-lactamase-related" evidence="1">
    <location>
        <begin position="20"/>
        <end position="397"/>
    </location>
</feature>
<organism evidence="2 3">
    <name type="scientific">Butyrivibrio fibrisolvens</name>
    <dbReference type="NCBI Taxonomy" id="831"/>
    <lineage>
        <taxon>Bacteria</taxon>
        <taxon>Bacillati</taxon>
        <taxon>Bacillota</taxon>
        <taxon>Clostridia</taxon>
        <taxon>Lachnospirales</taxon>
        <taxon>Lachnospiraceae</taxon>
        <taxon>Butyrivibrio</taxon>
    </lineage>
</organism>
<dbReference type="PANTHER" id="PTHR43283:SF3">
    <property type="entry name" value="BETA-LACTAMASE FAMILY PROTEIN (AFU_ORTHOLOGUE AFUA_5G07500)"/>
    <property type="match status" value="1"/>
</dbReference>
<name>A0A1H9WLK5_BUTFI</name>
<dbReference type="Pfam" id="PF00144">
    <property type="entry name" value="Beta-lactamase"/>
    <property type="match status" value="1"/>
</dbReference>
<dbReference type="Proteomes" id="UP000182584">
    <property type="component" value="Unassembled WGS sequence"/>
</dbReference>
<sequence>MNTSSTKAIDNIIGKEISLGHISGANVMITHKGNILYQNSYGLADIENNIPMKEDTIFRMFSMSKMITSVCAMILMERGMIDLFDPVSKYLPGFENQKVWTGKGQELEDVNRPMILKDLLNMTSGLTYPEENNYPTACSTALFNEMDASHADGKLISTVEFANKIGRLPLEFQPGTRWRYGTSADVMGAVVEVASGKRFGQFIEDEITRPLHMHDTGFYVPEDKVHRLAQKYRFYADGDNAQPVSVIDSVSGKVKIKDVTGKLVIEKGPHLAMEDTITKAPAFESGGAGIVSTIGDFRNFGQMLLNGGTSQDGTRILGKETVRFMRTNQLTPEQIKTTQWDSLQGYGYGNFNRVLLDPAAYQTNAPVGEFGWDGWLGTYMTLDPSNDFMFQYYIQLADAGSMGPTRLLRQVAYGML</sequence>
<reference evidence="2 3" key="1">
    <citation type="submission" date="2016-10" db="EMBL/GenBank/DDBJ databases">
        <authorList>
            <person name="de Groot N.N."/>
        </authorList>
    </citation>
    <scope>NUCLEOTIDE SEQUENCE [LARGE SCALE GENOMIC DNA]</scope>
    <source>
        <strain evidence="2 3">AR40</strain>
    </source>
</reference>
<dbReference type="OrthoDB" id="9797709at2"/>
<evidence type="ECO:0000313" key="3">
    <source>
        <dbReference type="Proteomes" id="UP000182584"/>
    </source>
</evidence>
<dbReference type="eggNOG" id="COG1680">
    <property type="taxonomic scope" value="Bacteria"/>
</dbReference>
<dbReference type="AlphaFoldDB" id="A0A1H9WLK5"/>
<evidence type="ECO:0000259" key="1">
    <source>
        <dbReference type="Pfam" id="PF00144"/>
    </source>
</evidence>
<protein>
    <submittedName>
        <fullName evidence="2">CubicO group peptidase, beta-lactamase class C family</fullName>
    </submittedName>
</protein>
<dbReference type="SUPFAM" id="SSF56601">
    <property type="entry name" value="beta-lactamase/transpeptidase-like"/>
    <property type="match status" value="1"/>
</dbReference>
<gene>
    <name evidence="2" type="ORF">SAMN04487884_13144</name>
</gene>
<accession>A0A1H9WLK5</accession>
<evidence type="ECO:0000313" key="2">
    <source>
        <dbReference type="EMBL" id="SES34780.1"/>
    </source>
</evidence>
<dbReference type="InterPro" id="IPR001466">
    <property type="entry name" value="Beta-lactam-related"/>
</dbReference>